<protein>
    <submittedName>
        <fullName evidence="7">Kinase-like protein</fullName>
    </submittedName>
</protein>
<feature type="domain" description="Protein kinase" evidence="6">
    <location>
        <begin position="113"/>
        <end position="400"/>
    </location>
</feature>
<dbReference type="Pfam" id="PF00069">
    <property type="entry name" value="Pkinase"/>
    <property type="match status" value="1"/>
</dbReference>
<gene>
    <name evidence="7" type="ORF">K432DRAFT_296478</name>
</gene>
<evidence type="ECO:0000256" key="1">
    <source>
        <dbReference type="ARBA" id="ARBA00022679"/>
    </source>
</evidence>
<dbReference type="GO" id="GO:0110031">
    <property type="term" value="P:negative regulation of G2/MI transition of meiotic cell cycle"/>
    <property type="evidence" value="ECO:0007669"/>
    <property type="project" value="TreeGrafter"/>
</dbReference>
<name>A0A8E2JFR8_9PEZI</name>
<evidence type="ECO:0000256" key="3">
    <source>
        <dbReference type="ARBA" id="ARBA00022777"/>
    </source>
</evidence>
<dbReference type="InterPro" id="IPR008271">
    <property type="entry name" value="Ser/Thr_kinase_AS"/>
</dbReference>
<dbReference type="PANTHER" id="PTHR11042:SF190">
    <property type="entry name" value="MITOSIS INHIBITOR PROTEIN KINASE MIK1"/>
    <property type="match status" value="1"/>
</dbReference>
<dbReference type="AlphaFoldDB" id="A0A8E2JFR8"/>
<keyword evidence="2" id="KW-0547">Nucleotide-binding</keyword>
<evidence type="ECO:0000256" key="4">
    <source>
        <dbReference type="ARBA" id="ARBA00022840"/>
    </source>
</evidence>
<dbReference type="GO" id="GO:0005634">
    <property type="term" value="C:nucleus"/>
    <property type="evidence" value="ECO:0007669"/>
    <property type="project" value="TreeGrafter"/>
</dbReference>
<evidence type="ECO:0000313" key="8">
    <source>
        <dbReference type="Proteomes" id="UP000250266"/>
    </source>
</evidence>
<dbReference type="InterPro" id="IPR050339">
    <property type="entry name" value="CC_SR_Kinase"/>
</dbReference>
<dbReference type="SUPFAM" id="SSF56112">
    <property type="entry name" value="Protein kinase-like (PK-like)"/>
    <property type="match status" value="1"/>
</dbReference>
<evidence type="ECO:0000256" key="2">
    <source>
        <dbReference type="ARBA" id="ARBA00022741"/>
    </source>
</evidence>
<dbReference type="Gene3D" id="1.10.510.10">
    <property type="entry name" value="Transferase(Phosphotransferase) domain 1"/>
    <property type="match status" value="1"/>
</dbReference>
<evidence type="ECO:0000259" key="6">
    <source>
        <dbReference type="PROSITE" id="PS50011"/>
    </source>
</evidence>
<dbReference type="GO" id="GO:0005737">
    <property type="term" value="C:cytoplasm"/>
    <property type="evidence" value="ECO:0007669"/>
    <property type="project" value="TreeGrafter"/>
</dbReference>
<proteinExistence type="inferred from homology"/>
<evidence type="ECO:0000313" key="7">
    <source>
        <dbReference type="EMBL" id="OCK80990.1"/>
    </source>
</evidence>
<comment type="similarity">
    <text evidence="5">Belongs to the protein kinase superfamily. Ser/Thr protein kinase family. GCN2 subfamily.</text>
</comment>
<dbReference type="EMBL" id="KV744937">
    <property type="protein sequence ID" value="OCK80990.1"/>
    <property type="molecule type" value="Genomic_DNA"/>
</dbReference>
<dbReference type="GO" id="GO:0005524">
    <property type="term" value="F:ATP binding"/>
    <property type="evidence" value="ECO:0007669"/>
    <property type="project" value="UniProtKB-KW"/>
</dbReference>
<dbReference type="SMART" id="SM00220">
    <property type="entry name" value="S_TKc"/>
    <property type="match status" value="1"/>
</dbReference>
<dbReference type="PANTHER" id="PTHR11042">
    <property type="entry name" value="EUKARYOTIC TRANSLATION INITIATION FACTOR 2-ALPHA KINASE EIF2-ALPHA KINASE -RELATED"/>
    <property type="match status" value="1"/>
</dbReference>
<keyword evidence="8" id="KW-1185">Reference proteome</keyword>
<evidence type="ECO:0000256" key="5">
    <source>
        <dbReference type="ARBA" id="ARBA00037982"/>
    </source>
</evidence>
<dbReference type="PROSITE" id="PS00108">
    <property type="entry name" value="PROTEIN_KINASE_ST"/>
    <property type="match status" value="1"/>
</dbReference>
<sequence length="406" mass="46435">MDTKAIIRDNVFPHISELLKRFGQVEWSLRPRTFCILRMLGCVDAMNAFIAEKRTDFFLPYNEKNLPHAIKGADMRAKFLRFQKLVLSPHHLNELEQEDSAHLHFHNSADDYFSYIKDLGLGKFGVVDHVHGTISLRQYARKRIHRGASALKDCEMLDQFEHELIALKALTHRHLVKLVSSYTDPFFVGLIMTPVADEDLHVFLKRTLNGETERSLRKQRLRIFFGCLSSALDYLHANKIRHKDIKSRNVLVKGSKVLLTDFGTAMVCNDNGQSTSVGPVTVWTPKYSAPEVATLQHRGKSSDIWSLGCVFLEMATVLNDRSLDEMTKFYLENGSHYQGFWGNEEATKNWINELKGDIPKSDAIPLEWISWMLKPAPDERPTSPQLLGCILDIESEFPFLCSLCRA</sequence>
<dbReference type="OrthoDB" id="4062651at2759"/>
<dbReference type="GO" id="GO:0004672">
    <property type="term" value="F:protein kinase activity"/>
    <property type="evidence" value="ECO:0007669"/>
    <property type="project" value="InterPro"/>
</dbReference>
<dbReference type="Gene3D" id="3.30.200.20">
    <property type="entry name" value="Phosphorylase Kinase, domain 1"/>
    <property type="match status" value="1"/>
</dbReference>
<accession>A0A8E2JFR8</accession>
<reference evidence="7 8" key="1">
    <citation type="journal article" date="2016" name="Nat. Commun.">
        <title>Ectomycorrhizal ecology is imprinted in the genome of the dominant symbiotic fungus Cenococcum geophilum.</title>
        <authorList>
            <consortium name="DOE Joint Genome Institute"/>
            <person name="Peter M."/>
            <person name="Kohler A."/>
            <person name="Ohm R.A."/>
            <person name="Kuo A."/>
            <person name="Krutzmann J."/>
            <person name="Morin E."/>
            <person name="Arend M."/>
            <person name="Barry K.W."/>
            <person name="Binder M."/>
            <person name="Choi C."/>
            <person name="Clum A."/>
            <person name="Copeland A."/>
            <person name="Grisel N."/>
            <person name="Haridas S."/>
            <person name="Kipfer T."/>
            <person name="LaButti K."/>
            <person name="Lindquist E."/>
            <person name="Lipzen A."/>
            <person name="Maire R."/>
            <person name="Meier B."/>
            <person name="Mihaltcheva S."/>
            <person name="Molinier V."/>
            <person name="Murat C."/>
            <person name="Poggeler S."/>
            <person name="Quandt C.A."/>
            <person name="Sperisen C."/>
            <person name="Tritt A."/>
            <person name="Tisserant E."/>
            <person name="Crous P.W."/>
            <person name="Henrissat B."/>
            <person name="Nehls U."/>
            <person name="Egli S."/>
            <person name="Spatafora J.W."/>
            <person name="Grigoriev I.V."/>
            <person name="Martin F.M."/>
        </authorList>
    </citation>
    <scope>NUCLEOTIDE SEQUENCE [LARGE SCALE GENOMIC DNA]</scope>
    <source>
        <strain evidence="7 8">CBS 459.81</strain>
    </source>
</reference>
<dbReference type="InterPro" id="IPR000719">
    <property type="entry name" value="Prot_kinase_dom"/>
</dbReference>
<dbReference type="Proteomes" id="UP000250266">
    <property type="component" value="Unassembled WGS sequence"/>
</dbReference>
<dbReference type="InterPro" id="IPR011009">
    <property type="entry name" value="Kinase-like_dom_sf"/>
</dbReference>
<feature type="non-terminal residue" evidence="7">
    <location>
        <position position="1"/>
    </location>
</feature>
<keyword evidence="4" id="KW-0067">ATP-binding</keyword>
<dbReference type="PROSITE" id="PS50011">
    <property type="entry name" value="PROTEIN_KINASE_DOM"/>
    <property type="match status" value="1"/>
</dbReference>
<organism evidence="7 8">
    <name type="scientific">Lepidopterella palustris CBS 459.81</name>
    <dbReference type="NCBI Taxonomy" id="1314670"/>
    <lineage>
        <taxon>Eukaryota</taxon>
        <taxon>Fungi</taxon>
        <taxon>Dikarya</taxon>
        <taxon>Ascomycota</taxon>
        <taxon>Pezizomycotina</taxon>
        <taxon>Dothideomycetes</taxon>
        <taxon>Pleosporomycetidae</taxon>
        <taxon>Mytilinidiales</taxon>
        <taxon>Argynnaceae</taxon>
        <taxon>Lepidopterella</taxon>
    </lineage>
</organism>
<keyword evidence="3 7" id="KW-0418">Kinase</keyword>
<keyword evidence="1" id="KW-0808">Transferase</keyword>
<dbReference type="CDD" id="cd00180">
    <property type="entry name" value="PKc"/>
    <property type="match status" value="1"/>
</dbReference>